<keyword evidence="2" id="KW-0812">Transmembrane</keyword>
<evidence type="ECO:0000256" key="1">
    <source>
        <dbReference type="SAM" id="MobiDB-lite"/>
    </source>
</evidence>
<proteinExistence type="predicted"/>
<feature type="compositionally biased region" description="Polar residues" evidence="1">
    <location>
        <begin position="11"/>
        <end position="31"/>
    </location>
</feature>
<dbReference type="AlphaFoldDB" id="A0A169PNN8"/>
<feature type="compositionally biased region" description="Low complexity" evidence="1">
    <location>
        <begin position="84"/>
        <end position="94"/>
    </location>
</feature>
<evidence type="ECO:0000313" key="4">
    <source>
        <dbReference type="Proteomes" id="UP000217676"/>
    </source>
</evidence>
<keyword evidence="2" id="KW-1133">Transmembrane helix</keyword>
<keyword evidence="2" id="KW-0472">Membrane</keyword>
<feature type="region of interest" description="Disordered" evidence="1">
    <location>
        <begin position="1"/>
        <end position="95"/>
    </location>
</feature>
<dbReference type="EMBL" id="AP017424">
    <property type="protein sequence ID" value="BAU88235.1"/>
    <property type="molecule type" value="Genomic_DNA"/>
</dbReference>
<dbReference type="KEGG" id="slau:SLA_7369"/>
<sequence length="225" mass="23442">MAGRATFGRMQPQQPHTPQDARPSQDSSTPQDARPPEGSYAPQDSYTPQSPYASQGPYAPQSAYTPQVPASRNPYASQAPSTPQAPFVPAPAAAEQRPGNRTKIVVLSLAAGLVLGAAGTGAAWALSSGPAPAGDTPESDARGACEALAGFDEKKYMGDGPARDIAFNRYMAAGALSAAAAAGDPAYKELAEVIRRSQDRHNAVFGFDAKVKKDLDRARAICNDL</sequence>
<name>A0A169PNN8_STRLU</name>
<evidence type="ECO:0000256" key="2">
    <source>
        <dbReference type="SAM" id="Phobius"/>
    </source>
</evidence>
<accession>A0A169PNN8</accession>
<feature type="compositionally biased region" description="Polar residues" evidence="1">
    <location>
        <begin position="62"/>
        <end position="82"/>
    </location>
</feature>
<feature type="compositionally biased region" description="Polar residues" evidence="1">
    <location>
        <begin position="42"/>
        <end position="53"/>
    </location>
</feature>
<protein>
    <submittedName>
        <fullName evidence="3">Circumsporozoite protein</fullName>
    </submittedName>
</protein>
<reference evidence="3 4" key="1">
    <citation type="journal article" date="2016" name="Genome Announc.">
        <title>Complete Genome Sequence of Thiostrepton-Producing Streptomyces laurentii ATCC 31255.</title>
        <authorList>
            <person name="Doi K."/>
            <person name="Fujino Y."/>
            <person name="Nagayoshi Y."/>
            <person name="Ohshima T."/>
            <person name="Ogata S."/>
        </authorList>
    </citation>
    <scope>NUCLEOTIDE SEQUENCE [LARGE SCALE GENOMIC DNA]</scope>
    <source>
        <strain evidence="3 4">ATCC 31255</strain>
    </source>
</reference>
<evidence type="ECO:0000313" key="3">
    <source>
        <dbReference type="EMBL" id="BAU88235.1"/>
    </source>
</evidence>
<keyword evidence="4" id="KW-1185">Reference proteome</keyword>
<gene>
    <name evidence="3" type="ORF">SLA_7369</name>
</gene>
<feature type="transmembrane region" description="Helical" evidence="2">
    <location>
        <begin position="104"/>
        <end position="126"/>
    </location>
</feature>
<dbReference type="Proteomes" id="UP000217676">
    <property type="component" value="Chromosome"/>
</dbReference>
<organism evidence="3 4">
    <name type="scientific">Streptomyces laurentii</name>
    <dbReference type="NCBI Taxonomy" id="39478"/>
    <lineage>
        <taxon>Bacteria</taxon>
        <taxon>Bacillati</taxon>
        <taxon>Actinomycetota</taxon>
        <taxon>Actinomycetes</taxon>
        <taxon>Kitasatosporales</taxon>
        <taxon>Streptomycetaceae</taxon>
        <taxon>Streptomyces</taxon>
    </lineage>
</organism>